<dbReference type="Proteomes" id="UP000789405">
    <property type="component" value="Unassembled WGS sequence"/>
</dbReference>
<accession>A0A9N9KAW1</accession>
<dbReference type="EMBL" id="CAJVPY010057235">
    <property type="protein sequence ID" value="CAG8818943.1"/>
    <property type="molecule type" value="Genomic_DNA"/>
</dbReference>
<dbReference type="AlphaFoldDB" id="A0A9N9KAW1"/>
<feature type="non-terminal residue" evidence="1">
    <location>
        <position position="1"/>
    </location>
</feature>
<gene>
    <name evidence="1" type="ORF">DERYTH_LOCUS26706</name>
</gene>
<name>A0A9N9KAW1_9GLOM</name>
<organism evidence="1 2">
    <name type="scientific">Dentiscutata erythropus</name>
    <dbReference type="NCBI Taxonomy" id="1348616"/>
    <lineage>
        <taxon>Eukaryota</taxon>
        <taxon>Fungi</taxon>
        <taxon>Fungi incertae sedis</taxon>
        <taxon>Mucoromycota</taxon>
        <taxon>Glomeromycotina</taxon>
        <taxon>Glomeromycetes</taxon>
        <taxon>Diversisporales</taxon>
        <taxon>Gigasporaceae</taxon>
        <taxon>Dentiscutata</taxon>
    </lineage>
</organism>
<evidence type="ECO:0000313" key="1">
    <source>
        <dbReference type="EMBL" id="CAG8818943.1"/>
    </source>
</evidence>
<evidence type="ECO:0000313" key="2">
    <source>
        <dbReference type="Proteomes" id="UP000789405"/>
    </source>
</evidence>
<proteinExistence type="predicted"/>
<keyword evidence="2" id="KW-1185">Reference proteome</keyword>
<comment type="caution">
    <text evidence="1">The sequence shown here is derived from an EMBL/GenBank/DDBJ whole genome shotgun (WGS) entry which is preliminary data.</text>
</comment>
<dbReference type="OrthoDB" id="10428527at2759"/>
<reference evidence="1" key="1">
    <citation type="submission" date="2021-06" db="EMBL/GenBank/DDBJ databases">
        <authorList>
            <person name="Kallberg Y."/>
            <person name="Tangrot J."/>
            <person name="Rosling A."/>
        </authorList>
    </citation>
    <scope>NUCLEOTIDE SEQUENCE</scope>
    <source>
        <strain evidence="1">MA453B</strain>
    </source>
</reference>
<feature type="non-terminal residue" evidence="1">
    <location>
        <position position="125"/>
    </location>
</feature>
<protein>
    <submittedName>
        <fullName evidence="1">11139_t:CDS:1</fullName>
    </submittedName>
</protein>
<sequence>LYQLCDTNYSHAQLEIQQAIADMEIAACVIVHSTAIVQERTIQIWCIAIPIIFPLWRNWLACILEEQQIQLFNEYLVDMFSRAEDERLQFIHKEQYRFRKGGLEEDESIGDKAELHPNNIYLLAS</sequence>